<accession>A0A1F7KA37</accession>
<dbReference type="InterPro" id="IPR001322">
    <property type="entry name" value="Lamin_tail_dom"/>
</dbReference>
<dbReference type="EMBL" id="MGBG01000015">
    <property type="protein sequence ID" value="OGK64736.1"/>
    <property type="molecule type" value="Genomic_DNA"/>
</dbReference>
<evidence type="ECO:0000313" key="3">
    <source>
        <dbReference type="EMBL" id="OGK64736.1"/>
    </source>
</evidence>
<gene>
    <name evidence="3" type="ORF">A2209_00185</name>
</gene>
<protein>
    <recommendedName>
        <fullName evidence="2">LTD domain-containing protein</fullName>
    </recommendedName>
</protein>
<feature type="domain" description="LTD" evidence="2">
    <location>
        <begin position="172"/>
        <end position="276"/>
    </location>
</feature>
<reference evidence="3 4" key="1">
    <citation type="journal article" date="2016" name="Nat. Commun.">
        <title>Thousands of microbial genomes shed light on interconnected biogeochemical processes in an aquifer system.</title>
        <authorList>
            <person name="Anantharaman K."/>
            <person name="Brown C.T."/>
            <person name="Hug L.A."/>
            <person name="Sharon I."/>
            <person name="Castelle C.J."/>
            <person name="Probst A.J."/>
            <person name="Thomas B.C."/>
            <person name="Singh A."/>
            <person name="Wilkins M.J."/>
            <person name="Karaoz U."/>
            <person name="Brodie E.L."/>
            <person name="Williams K.H."/>
            <person name="Hubbard S.S."/>
            <person name="Banfield J.F."/>
        </authorList>
    </citation>
    <scope>NUCLEOTIDE SEQUENCE [LARGE SCALE GENOMIC DNA]</scope>
</reference>
<dbReference type="SUPFAM" id="SSF74853">
    <property type="entry name" value="Lamin A/C globular tail domain"/>
    <property type="match status" value="1"/>
</dbReference>
<dbReference type="Pfam" id="PF00932">
    <property type="entry name" value="LTD"/>
    <property type="match status" value="2"/>
</dbReference>
<evidence type="ECO:0000256" key="1">
    <source>
        <dbReference type="SAM" id="Phobius"/>
    </source>
</evidence>
<comment type="caution">
    <text evidence="3">The sequence shown here is derived from an EMBL/GenBank/DDBJ whole genome shotgun (WGS) entry which is preliminary data.</text>
</comment>
<dbReference type="PROSITE" id="PS51841">
    <property type="entry name" value="LTD"/>
    <property type="match status" value="1"/>
</dbReference>
<feature type="transmembrane region" description="Helical" evidence="1">
    <location>
        <begin position="375"/>
        <end position="395"/>
    </location>
</feature>
<keyword evidence="1" id="KW-0812">Transmembrane</keyword>
<organism evidence="3 4">
    <name type="scientific">Candidatus Roizmanbacteria bacterium RIFOXYA1_FULL_41_12</name>
    <dbReference type="NCBI Taxonomy" id="1802082"/>
    <lineage>
        <taxon>Bacteria</taxon>
        <taxon>Candidatus Roizmaniibacteriota</taxon>
    </lineage>
</organism>
<dbReference type="AlphaFoldDB" id="A0A1F7KA37"/>
<keyword evidence="1" id="KW-1133">Transmembrane helix</keyword>
<sequence>MKYYFWLGTLLTGLIINQVASAQIRLNEIYPGGSPEWVELYNTASTEANLIDWYVDDVAEKGSSPKKFSLLIPGLGFGIVELSSIFNNTGGDSVRLLDSQQTEIDHFDYTESVSSTDYFQRCPDGSDNWLLTSHGTQYMSNSTNCSTPTSTPTLQPTEIITLILTSGVSPVPTAQYTPPKEGFAPGVLLSEIMMYPDNEAEWVEIYNSNDFAVSLENWYLDDAQNAGSTPKKFSLSLDAKSYGTIELSSHIFNNDQDTVRLLNPDQVEQDSLEYTNPEKGASYSRQSFTNDASWCFTTASKNLVNNPCPQSETILATIAVLKISPTTQKSTLPNSFKLTEQFYRLESTKVLGAKSTNSNSALISQFSFWQRYTKIALWLNLFLNLAALVFLSWYLRDSFHLLPGWVSFLSFLIEKKSPSQKAIQ</sequence>
<dbReference type="InterPro" id="IPR036415">
    <property type="entry name" value="Lamin_tail_dom_sf"/>
</dbReference>
<keyword evidence="1" id="KW-0472">Membrane</keyword>
<evidence type="ECO:0000259" key="2">
    <source>
        <dbReference type="PROSITE" id="PS51841"/>
    </source>
</evidence>
<name>A0A1F7KA37_9BACT</name>
<dbReference type="Proteomes" id="UP000178450">
    <property type="component" value="Unassembled WGS sequence"/>
</dbReference>
<evidence type="ECO:0000313" key="4">
    <source>
        <dbReference type="Proteomes" id="UP000178450"/>
    </source>
</evidence>
<proteinExistence type="predicted"/>